<accession>F8L934</accession>
<keyword evidence="1" id="KW-0732">Signal</keyword>
<dbReference type="KEGG" id="sng:SNE_A14720"/>
<dbReference type="eggNOG" id="COG4625">
    <property type="taxonomic scope" value="Bacteria"/>
</dbReference>
<evidence type="ECO:0000256" key="1">
    <source>
        <dbReference type="ARBA" id="ARBA00022729"/>
    </source>
</evidence>
<dbReference type="InterPro" id="IPR011050">
    <property type="entry name" value="Pectin_lyase_fold/virulence"/>
</dbReference>
<feature type="domain" description="Autotransporter" evidence="2">
    <location>
        <begin position="2441"/>
        <end position="2734"/>
    </location>
</feature>
<protein>
    <submittedName>
        <fullName evidence="3">Polymorphic outer membrane protein B</fullName>
    </submittedName>
</protein>
<dbReference type="Proteomes" id="UP000000496">
    <property type="component" value="Chromosome gsn.131"/>
</dbReference>
<dbReference type="Gene3D" id="2.160.20.20">
    <property type="match status" value="21"/>
</dbReference>
<proteinExistence type="predicted"/>
<dbReference type="InterPro" id="IPR012332">
    <property type="entry name" value="Autotransporter_pectin_lyase_C"/>
</dbReference>
<dbReference type="Pfam" id="PF12951">
    <property type="entry name" value="PATR"/>
    <property type="match status" value="31"/>
</dbReference>
<dbReference type="PANTHER" id="PTHR35037:SF3">
    <property type="entry name" value="C-TERMINAL REGION OF AIDA-LIKE PROTEIN"/>
    <property type="match status" value="1"/>
</dbReference>
<dbReference type="eggNOG" id="COG3210">
    <property type="taxonomic scope" value="Bacteria"/>
</dbReference>
<dbReference type="InterPro" id="IPR036709">
    <property type="entry name" value="Autotransporte_beta_dom_sf"/>
</dbReference>
<dbReference type="SMART" id="SM00869">
    <property type="entry name" value="Autotransporter"/>
    <property type="match status" value="1"/>
</dbReference>
<dbReference type="OrthoDB" id="191127at2"/>
<reference key="1">
    <citation type="journal article" date="2011" name="Mol. Biol. Evol.">
        <title>Unity in variety -- the pan-genome of the Chlamydiae.</title>
        <authorList>
            <person name="Collingro A."/>
            <person name="Tischler P."/>
            <person name="Weinmaier T."/>
            <person name="Penz T."/>
            <person name="Heinz E."/>
            <person name="Brunham R.C."/>
            <person name="Read T.D."/>
            <person name="Bavoil P.M."/>
            <person name="Sachse K."/>
            <person name="Kahane S."/>
            <person name="Friedman M.G."/>
            <person name="Rattei T."/>
            <person name="Myers G.S.A."/>
            <person name="Horn M."/>
        </authorList>
    </citation>
    <scope>NUCLEOTIDE SEQUENCE</scope>
    <source>
        <strain>Z</strain>
    </source>
</reference>
<dbReference type="SUPFAM" id="SSF103515">
    <property type="entry name" value="Autotransporter"/>
    <property type="match status" value="1"/>
</dbReference>
<reference evidence="3 4" key="2">
    <citation type="journal article" date="2011" name="Mol. Biol. Evol.">
        <title>Unity in variety--the pan-genome of the Chlamydiae.</title>
        <authorList>
            <person name="Collingro A."/>
            <person name="Tischler P."/>
            <person name="Weinmaier T."/>
            <person name="Penz T."/>
            <person name="Heinz E."/>
            <person name="Brunham R.C."/>
            <person name="Read T.D."/>
            <person name="Bavoil P.M."/>
            <person name="Sachse K."/>
            <person name="Kahane S."/>
            <person name="Friedman M.G."/>
            <person name="Rattei T."/>
            <person name="Myers G.S."/>
            <person name="Horn M."/>
        </authorList>
    </citation>
    <scope>NUCLEOTIDE SEQUENCE [LARGE SCALE GENOMIC DNA]</scope>
    <source>
        <strain evidence="4">ATCC VR-1471 / Z</strain>
    </source>
</reference>
<gene>
    <name evidence="3" type="primary">pmpB-C</name>
    <name evidence="3" type="ordered locus">SNE_A14720</name>
</gene>
<dbReference type="InterPro" id="IPR051551">
    <property type="entry name" value="Autotransporter_adhesion"/>
</dbReference>
<dbReference type="PANTHER" id="PTHR35037">
    <property type="entry name" value="C-TERMINAL REGION OF AIDA-LIKE PROTEIN"/>
    <property type="match status" value="1"/>
</dbReference>
<keyword evidence="4" id="KW-1185">Reference proteome</keyword>
<evidence type="ECO:0000313" key="3">
    <source>
        <dbReference type="EMBL" id="CCB89349.1"/>
    </source>
</evidence>
<dbReference type="HOGENOM" id="CLU_227142_0_0_0"/>
<dbReference type="InterPro" id="IPR013425">
    <property type="entry name" value="Autotrns_rpt"/>
</dbReference>
<name>F8L934_SIMNZ</name>
<dbReference type="RefSeq" id="WP_013943815.1">
    <property type="nucleotide sequence ID" value="NC_015713.1"/>
</dbReference>
<dbReference type="EMBL" id="FR872582">
    <property type="protein sequence ID" value="CCB89349.1"/>
    <property type="molecule type" value="Genomic_DNA"/>
</dbReference>
<dbReference type="SUPFAM" id="SSF51126">
    <property type="entry name" value="Pectin lyase-like"/>
    <property type="match status" value="7"/>
</dbReference>
<evidence type="ECO:0000259" key="2">
    <source>
        <dbReference type="PROSITE" id="PS51208"/>
    </source>
</evidence>
<dbReference type="NCBIfam" id="TIGR02601">
    <property type="entry name" value="autotrns_rpt"/>
    <property type="match status" value="30"/>
</dbReference>
<dbReference type="InterPro" id="IPR005546">
    <property type="entry name" value="Autotransporte_beta"/>
</dbReference>
<dbReference type="PROSITE" id="PS51208">
    <property type="entry name" value="AUTOTRANSPORTER"/>
    <property type="match status" value="1"/>
</dbReference>
<organism evidence="3 4">
    <name type="scientific">Simkania negevensis (strain ATCC VR-1471 / DSM 27360 / Z)</name>
    <dbReference type="NCBI Taxonomy" id="331113"/>
    <lineage>
        <taxon>Bacteria</taxon>
        <taxon>Pseudomonadati</taxon>
        <taxon>Chlamydiota</taxon>
        <taxon>Chlamydiia</taxon>
        <taxon>Parachlamydiales</taxon>
        <taxon>Simkaniaceae</taxon>
        <taxon>Simkania</taxon>
    </lineage>
</organism>
<evidence type="ECO:0000313" key="4">
    <source>
        <dbReference type="Proteomes" id="UP000000496"/>
    </source>
</evidence>
<sequence length="2734" mass="274738">MSCTLCYGITSTWKGDHTASWDNKKNWSNGIPEKAGDIAIFQANPEFYYVFAENISIGTIQFNSSNPDFTITNYGGGGSYTLTFNNNGNPPVLEVLSGNVGTNGINANIALASPFVLHVTNNATPDFWFFSALPSVSNYTYVINGTGTVVIQDTPAANFEIDSGILNVKFNLSGNQMLNVAINSPGTLNLGSNNSITSLNGSGTITMGSARLTIQGGNFSGSIQGSGGSIRKTSSNTLILTGNNTYSGGTTVEAGVLQGTTTGLIGQISTQTSTSVVFDQTTDGTYSGAISGSGSVTKNGTGKVTFTGNNSYTGGTTINGGTLAGSTTSLKGSFSVANGAALDFDQSADGTYSGGITGAGNLLKNGTGKVTLSDSGTYSYTGGTTVNGGTLAGTTTSLQGAITNNATVTFNQTATGTYLGVMSGSGALFKEGGGTLVLSGANTYSGGTTVTAGTLQGNTTSLQGAITNNAVVTFNQTSDGAYASVMSGSGNLTKIGTAKLTLTGTNTYSGGTTVTAGTLQGNTASLQGPITNNAAVIFNQGGLGTYAGNMSGTGSLTKSGASTLTLSGTNTYSGGTTVSTGVLQGTTSSLQRSIVNNAAVTFNQTFDGTYAGVMSGSGSLTKQGTGKVTLTGANTYSGSTTVSAGTLQGNVESFPGNILNNAVVTFDQASDGTYGDVISGSGSLTKIGAAKLTLTGANTYSGGTTVTAGTLQGNTASLQGPITNNAAVTFDQGGLGTYAGNMSGTGSLTKSGASTLTLSGTNTYSGGTTVSTGVLQGSTTSLQGSIINNAVVTFNQTSDGTYASVMSGSGSLTKIGTAKLTLTGTNTYSGGTTVTAGTLQGNTASLQGPITNNAAVIFNQGGLGTYAGNMSGTGSLTKSGASTLTLSGTNTYSGGTTVSTGVLQGSTTSLQGSIINNAVVTFNQASDGTYAGVMSGSGSLTKQGTGKVTLTGSNTYSGGTTVTAGTLQGNVGSFPGNILNNAVVTFDQASDGTYAGVMSGSGNLTKIGTAKLTLTGANTYSGGTTVTAGTLQGNTASLQGPITNNAAVIFDQGGLGTYAGNMSGTGSLTKSGASTLTLSGTNSYSGGTTVSTGVLQGTTTSLQGSIINNAAVTFNQTSDGTYAGVMSGSGNLTKIGTAKLTLTGTNTYSGGTTITAGTLQGNTASLQGPITNNAAVIFNQGGLGTYAGNMSGTGSLTKSGASTLTLSGTNTYSGGTTVSTGVLQGSTTSLQGSIINNAVVTFNQTSDGTYGDVISGSGSLTKIGTAKLTLTGTNTYSGGTTVTAGTLQGNTASLQGSITNNAAVIFDQGGLGTYAGNMSGTGSLTKEGTGTLTLSGTNTYSGGTTVSVGTLQGTTSSLQGSIINNTAVIFNQTSDGTYAGVMSGSGSFTKQGTGKVILTGANTYGGGTTVTAGTLQGNVGSFPGDILNDAVVVFDQGSDGTYGDVISGSGSLTKIGTAKLTLTGGNTYSGGTTVTAGTLQGDVTSLQGPITNNGVVVFDQSSDGTYAGVMTGSGNLTKIGTAKLTLTGASTYSGGTTVTEGILQGDTGSLQGNIGNNGEVIFDQGSDGTYIGKMSGTGSLTKNGASTLTLSGANIYSGGTTVSAGTLQGTTTSLQGSIVNDSSVIFNQSTDGTYAGIISGGGSLTKLGSGTVILTGANSYSGGTTVIAGTLQCNSGSLSGDTLNNAAVVFNQTSDGTYVGVISGSGSLTKIGTAKLTLTGGNTYSGGTTVSAGTLQGDVTSLQGSMINNAAVIFDQASDGTYAGVMSGSGNLMKIGTAKLTLSGANTYSGGTTVSLGTLQGDTGSLQGNIGNNTTVIFDQGSDGTYTGKMSGTGSLTKEGAGMLTLTGANTYSGGTTVSEGILQGTTTSLQGPVTNDTMVIFNQSTDGTYAGIISGAGSLTKLGSGKVVLTGENTYSGGTTVTAGTLQCNSGSIPGNTLNNAAVVFDQGSDGTYVGVISGSGSLTKIGTAKLTLTGANTYSGGTTVSAGTLQGDVTSLQGSITNNALVIFDQASDGTYVSKISGSGNLTKMGTSKLTLTGENTYSGGTTVTAGTLQGDTGSLQGNIANNAAVIFDQGSDGTYASKMTGSGSLTKKGVGTLILTEANTYSGGTTIEEGTLQGTTTSLQGPIANNTTIVFQQGMVGSYANFISGSGDLIKKGLGVVTLSGDNIYTGKTTVSLGVLNITGSIAGSMTEVQSGAALHVNGEVKSPITTISVGGLLKGSGKLQTVDNSGIVWPGNSIGTLTVVGNYTQNANGRLLNELNSLGDTDLLIVTGTANLAGALTILPHPGVYPAGLEYTFMTYASRNGNLNLTDITSLGFSIVYHPTFAVLTNSNQGVILPVRKSNLKGNAREVADYLFCPNFFPSNPDLYEVMEAIVTVPADQFAEDLVKLSPVQFGALPVIELQNQRMIADVVAENAEKFYWCDPCISNENQDQQCRLNQNKTSVWIAPVGSYYDQGSIGGETEYDSYLPFDTYSVGVGVGANHMFYDSLQVGGALGYMYSNIDWNENRGKGHWNSIYFGPSFGWVISEGFVNLLVLGAYNTYTIDRNIRYTGINRRANSSHHSYDVLARLDGGYKFRVNIGGNIDHFFILPEARLSYLNMFEEGYTESGAGSINLKVDSKYSAYLQPTLLVKFLRDFYTPSVCVTPVIQLGWISNIPLNSGKRTSRFYKQTLCESSFTVKSYHKSTNHFTVGGELVLRTNHDWIIELGYKADLFDNAAIQSGKVKVEKRF</sequence>